<name>B3TCI7_9ZZZZ</name>
<reference evidence="3" key="1">
    <citation type="journal article" date="2008" name="ISME J.">
        <title>Genomic patterns of recombination, clonal divergence and environment in marine microbial populations.</title>
        <authorList>
            <person name="Konstantinidis K.T."/>
            <person name="Delong E.F."/>
        </authorList>
    </citation>
    <scope>NUCLEOTIDE SEQUENCE</scope>
</reference>
<evidence type="ECO:0000313" key="3">
    <source>
        <dbReference type="EMBL" id="ABZ10296.1"/>
    </source>
</evidence>
<dbReference type="EMBL" id="EU016671">
    <property type="protein sequence ID" value="ABZ10296.1"/>
    <property type="molecule type" value="Genomic_DNA"/>
</dbReference>
<dbReference type="Pfam" id="PF02514">
    <property type="entry name" value="CobN-Mg_chel"/>
    <property type="match status" value="1"/>
</dbReference>
<accession>B3TCI7</accession>
<dbReference type="NCBIfam" id="TIGR02257">
    <property type="entry name" value="cobalto_cobN"/>
    <property type="match status" value="1"/>
</dbReference>
<dbReference type="InterPro" id="IPR003672">
    <property type="entry name" value="CobN/Mg_chltase"/>
</dbReference>
<proteinExistence type="predicted"/>
<dbReference type="PANTHER" id="PTHR44119">
    <property type="entry name" value="MAGNESIUM-CHELATASE SUBUNIT CHLH, CHLOROPLASTIC"/>
    <property type="match status" value="1"/>
</dbReference>
<dbReference type="PANTHER" id="PTHR44119:SF4">
    <property type="entry name" value="AEROBIC COBALTOCHELATASE SUBUNIT COBN"/>
    <property type="match status" value="1"/>
</dbReference>
<organism evidence="3">
    <name type="scientific">uncultured marine microorganism HF4000_APKG10K24</name>
    <dbReference type="NCBI Taxonomy" id="455562"/>
    <lineage>
        <taxon>unclassified sequences</taxon>
        <taxon>environmental samples</taxon>
    </lineage>
</organism>
<evidence type="ECO:0000259" key="2">
    <source>
        <dbReference type="Pfam" id="PF02514"/>
    </source>
</evidence>
<feature type="region of interest" description="Disordered" evidence="1">
    <location>
        <begin position="1154"/>
        <end position="1173"/>
    </location>
</feature>
<dbReference type="GO" id="GO:0051116">
    <property type="term" value="F:cobaltochelatase activity"/>
    <property type="evidence" value="ECO:0007669"/>
    <property type="project" value="InterPro"/>
</dbReference>
<sequence length="1299" mass="143921">MPKPNDRKTTGLDAGPQAAPKNTNIVFLSTADTDLLTADRALAEMPYPNFPQVLAFNPAKLDTPEAQSELLEGVASAGAVVLRLLGGKRAMPETFDKVVQLCDSLGVPLVACPGHQEWDEDLVSACSVSVAEVDTVFAYLMRGGVANFRNLFIFLSDSYCGTDFGPEAPAPTPWEGIYHPDVAEGMDAESFTQDRFKPGKPKIGLLFYRAHWMSGNLQPVDALVRRLEELGADVLPIFSFSLKHNPADEVAENDSDGPTRALSQYLAQPDGSPRVHCVINTMGMSMGNLSKEGTTISSGWAVDYLEQLNIPVIQAIMSTGTEAQWLDSSLGLGPIDTAMSVALPEFDGRIITVPISFKEESQQQQSGRMLGQLQRYVPRPDRVDLVARLAVKWAWLRLKPNREKKIAIILSNYPTKDARIGNAVGLDTPASVIRILNALSDAGYQVDDIPEDGDELVHRIIERCSNDLDTLTEEQLRLAVGHVTTQQYGLWFQDFPEKVKRELSDSWGEPPGQVYRSNGSLAIAGIDLGNVFVGLQPPRGFGQNPIAVYHSPDLTPTHHYIAYYRWISEVFGADAMIHVGKHGTLEWLPGKGIGLSETCYPELALQDMPLFYPFIINNPGEGAQAKRRAHATIIDHLIPAMTTADSYGDIARLEQLLDEHYQCQTLDPAKLPILEGQIWELVKQAELNRDLGVDTQPDDFGEFILHIDGYLCEIKDAQIRDGLHTLGEVPQDEQLIGLLCALSRLDSDGVPSLRRSIAEALGFDYAGLLEEPGVPIEGKVPVALASVDTETTARTRGDIIERLELLCRQAYQDMGSTDFNPEQSPTVVKNLLGIQDTQTERVLGHVAKTVYPALMRTTDEIGNLLRGLEGCFVPAGPSGAPTRGMANVLPTGRNFYSVDPKTIPSQAAWEMGQGLSQALLDKYLEEEGAYPEMVGLVVWGTSAMRTHGDDIAQILHLLGVRPVWQEESRRVTGLEVIPLAELGRPRIDVTIRISGFFRDAFPNIIDLLDQAVQLVASLDEQPEDNMIVKHLKEDRETSDSVSLPGGEGTIAPLYRIFGSKPGSYGAGILQALDERNWDTVQDLAEVYAAWGGYAYTQQEHGVSAQKEFKRRFSQIVVAAKNQDNREHDIFDSDDYMQYHGGMIATVRALTGKNPRQFLGDSSDPSRPRQRDLQDEARRVFRSRVVNPKWINSMKRHGYKGAFELAATVDYMFGYDATAQVIDDWMYKDVTESYVFDPETQQFFKESNPWALKGIVERLLEAIQRGLWESPPEDMQQRLQELYLELEADLEARQETSNKA</sequence>
<dbReference type="CDD" id="cd10150">
    <property type="entry name" value="CobN_like"/>
    <property type="match status" value="1"/>
</dbReference>
<protein>
    <submittedName>
        <fullName evidence="3">Putative CobN/magnesium chelatase</fullName>
    </submittedName>
</protein>
<gene>
    <name evidence="3" type="ORF">ALOHA_HF4000APKG10K24ctg1g27</name>
</gene>
<feature type="compositionally biased region" description="Basic and acidic residues" evidence="1">
    <location>
        <begin position="1163"/>
        <end position="1173"/>
    </location>
</feature>
<evidence type="ECO:0000256" key="1">
    <source>
        <dbReference type="SAM" id="MobiDB-lite"/>
    </source>
</evidence>
<feature type="domain" description="CobN/magnesium chelatase" evidence="2">
    <location>
        <begin position="138"/>
        <end position="1273"/>
    </location>
</feature>
<dbReference type="InterPro" id="IPR011953">
    <property type="entry name" value="Cobalto_CobN"/>
</dbReference>